<feature type="compositionally biased region" description="Polar residues" evidence="1">
    <location>
        <begin position="1"/>
        <end position="12"/>
    </location>
</feature>
<organism evidence="3 4">
    <name type="scientific">Aspergillus bertholletiae</name>
    <dbReference type="NCBI Taxonomy" id="1226010"/>
    <lineage>
        <taxon>Eukaryota</taxon>
        <taxon>Fungi</taxon>
        <taxon>Dikarya</taxon>
        <taxon>Ascomycota</taxon>
        <taxon>Pezizomycotina</taxon>
        <taxon>Eurotiomycetes</taxon>
        <taxon>Eurotiomycetidae</taxon>
        <taxon>Eurotiales</taxon>
        <taxon>Aspergillaceae</taxon>
        <taxon>Aspergillus</taxon>
        <taxon>Aspergillus subgen. Circumdati</taxon>
    </lineage>
</organism>
<accession>A0A5N7AQB1</accession>
<dbReference type="EMBL" id="ML736380">
    <property type="protein sequence ID" value="KAE8372044.1"/>
    <property type="molecule type" value="Genomic_DNA"/>
</dbReference>
<dbReference type="AlphaFoldDB" id="A0A5N7AQB1"/>
<evidence type="ECO:0000313" key="3">
    <source>
        <dbReference type="EMBL" id="KAE8372044.1"/>
    </source>
</evidence>
<keyword evidence="2" id="KW-1133">Transmembrane helix</keyword>
<reference evidence="3 4" key="1">
    <citation type="submission" date="2019-04" db="EMBL/GenBank/DDBJ databases">
        <title>Friends and foes A comparative genomics studyof 23 Aspergillus species from section Flavi.</title>
        <authorList>
            <consortium name="DOE Joint Genome Institute"/>
            <person name="Kjaerbolling I."/>
            <person name="Vesth T."/>
            <person name="Frisvad J.C."/>
            <person name="Nybo J.L."/>
            <person name="Theobald S."/>
            <person name="Kildgaard S."/>
            <person name="Isbrandt T."/>
            <person name="Kuo A."/>
            <person name="Sato A."/>
            <person name="Lyhne E.K."/>
            <person name="Kogle M.E."/>
            <person name="Wiebenga A."/>
            <person name="Kun R.S."/>
            <person name="Lubbers R.J."/>
            <person name="Makela M.R."/>
            <person name="Barry K."/>
            <person name="Chovatia M."/>
            <person name="Clum A."/>
            <person name="Daum C."/>
            <person name="Haridas S."/>
            <person name="He G."/>
            <person name="LaButti K."/>
            <person name="Lipzen A."/>
            <person name="Mondo S."/>
            <person name="Riley R."/>
            <person name="Salamov A."/>
            <person name="Simmons B.A."/>
            <person name="Magnuson J.K."/>
            <person name="Henrissat B."/>
            <person name="Mortensen U.H."/>
            <person name="Larsen T.O."/>
            <person name="Devries R.P."/>
            <person name="Grigoriev I.V."/>
            <person name="Machida M."/>
            <person name="Baker S.E."/>
            <person name="Andersen M.R."/>
        </authorList>
    </citation>
    <scope>NUCLEOTIDE SEQUENCE [LARGE SCALE GENOMIC DNA]</scope>
    <source>
        <strain evidence="3 4">IBT 29228</strain>
    </source>
</reference>
<evidence type="ECO:0000313" key="4">
    <source>
        <dbReference type="Proteomes" id="UP000326198"/>
    </source>
</evidence>
<gene>
    <name evidence="3" type="ORF">BDV26DRAFT_109779</name>
</gene>
<dbReference type="Proteomes" id="UP000326198">
    <property type="component" value="Unassembled WGS sequence"/>
</dbReference>
<protein>
    <submittedName>
        <fullName evidence="3">Uncharacterized protein</fullName>
    </submittedName>
</protein>
<keyword evidence="4" id="KW-1185">Reference proteome</keyword>
<sequence>MASQPPLTSAPTKGQRLRVGFSISSPKRPLPNNGTSRGWAYLAIFTFIPMEFLYMLANMLMEELAWDSPSPQTHLNPGWMARNPKRLYLMDPACHHPRGAVP</sequence>
<evidence type="ECO:0000256" key="1">
    <source>
        <dbReference type="SAM" id="MobiDB-lite"/>
    </source>
</evidence>
<proteinExistence type="predicted"/>
<feature type="region of interest" description="Disordered" evidence="1">
    <location>
        <begin position="1"/>
        <end position="33"/>
    </location>
</feature>
<feature type="transmembrane region" description="Helical" evidence="2">
    <location>
        <begin position="38"/>
        <end position="57"/>
    </location>
</feature>
<keyword evidence="2" id="KW-0472">Membrane</keyword>
<name>A0A5N7AQB1_9EURO</name>
<keyword evidence="2" id="KW-0812">Transmembrane</keyword>
<evidence type="ECO:0000256" key="2">
    <source>
        <dbReference type="SAM" id="Phobius"/>
    </source>
</evidence>